<dbReference type="InterPro" id="IPR050330">
    <property type="entry name" value="Bact_OuterMem_StrucFunc"/>
</dbReference>
<dbReference type="Gene3D" id="2.60.40.10">
    <property type="entry name" value="Immunoglobulins"/>
    <property type="match status" value="1"/>
</dbReference>
<dbReference type="InterPro" id="IPR011990">
    <property type="entry name" value="TPR-like_helical_dom_sf"/>
</dbReference>
<reference evidence="7" key="1">
    <citation type="submission" date="2021-01" db="EMBL/GenBank/DDBJ databases">
        <title>Fulvivirga kasyanovii gen. nov., sp nov., a novel member of the phylum Bacteroidetes isolated from seawater in a mussel farm.</title>
        <authorList>
            <person name="Zhao L.-H."/>
            <person name="Wang Z.-J."/>
        </authorList>
    </citation>
    <scope>NUCLEOTIDE SEQUENCE</scope>
    <source>
        <strain evidence="7">2943</strain>
    </source>
</reference>
<dbReference type="SUPFAM" id="SSF103088">
    <property type="entry name" value="OmpA-like"/>
    <property type="match status" value="1"/>
</dbReference>
<organism evidence="7 8">
    <name type="scientific">Fulvivirga sediminis</name>
    <dbReference type="NCBI Taxonomy" id="2803949"/>
    <lineage>
        <taxon>Bacteria</taxon>
        <taxon>Pseudomonadati</taxon>
        <taxon>Bacteroidota</taxon>
        <taxon>Cytophagia</taxon>
        <taxon>Cytophagales</taxon>
        <taxon>Fulvivirgaceae</taxon>
        <taxon>Fulvivirga</taxon>
    </lineage>
</organism>
<feature type="domain" description="OmpA-like" evidence="6">
    <location>
        <begin position="527"/>
        <end position="646"/>
    </location>
</feature>
<evidence type="ECO:0000256" key="3">
    <source>
        <dbReference type="ARBA" id="ARBA00023237"/>
    </source>
</evidence>
<dbReference type="PRINTS" id="PR01021">
    <property type="entry name" value="OMPADOMAIN"/>
</dbReference>
<keyword evidence="3" id="KW-0998">Cell outer membrane</keyword>
<dbReference type="Gene3D" id="2.120.10.30">
    <property type="entry name" value="TolB, C-terminal domain"/>
    <property type="match status" value="1"/>
</dbReference>
<comment type="subcellular location">
    <subcellularLocation>
        <location evidence="1">Cell outer membrane</location>
    </subcellularLocation>
</comment>
<dbReference type="SUPFAM" id="SSF49464">
    <property type="entry name" value="Carboxypeptidase regulatory domain-like"/>
    <property type="match status" value="1"/>
</dbReference>
<dbReference type="InterPro" id="IPR011042">
    <property type="entry name" value="6-blade_b-propeller_TolB-like"/>
</dbReference>
<dbReference type="GO" id="GO:0009279">
    <property type="term" value="C:cell outer membrane"/>
    <property type="evidence" value="ECO:0007669"/>
    <property type="project" value="UniProtKB-SubCell"/>
</dbReference>
<accession>A0A937F8I8</accession>
<gene>
    <name evidence="7" type="ORF">JL102_16135</name>
</gene>
<evidence type="ECO:0000313" key="8">
    <source>
        <dbReference type="Proteomes" id="UP000659388"/>
    </source>
</evidence>
<dbReference type="InterPro" id="IPR006664">
    <property type="entry name" value="OMP_bac"/>
</dbReference>
<dbReference type="InterPro" id="IPR036737">
    <property type="entry name" value="OmpA-like_sf"/>
</dbReference>
<dbReference type="Proteomes" id="UP000659388">
    <property type="component" value="Unassembled WGS sequence"/>
</dbReference>
<evidence type="ECO:0000256" key="4">
    <source>
        <dbReference type="PROSITE-ProRule" id="PRU00473"/>
    </source>
</evidence>
<feature type="chain" id="PRO_5037818557" evidence="5">
    <location>
        <begin position="22"/>
        <end position="646"/>
    </location>
</feature>
<dbReference type="EMBL" id="JAESIY010000008">
    <property type="protein sequence ID" value="MBL3657680.1"/>
    <property type="molecule type" value="Genomic_DNA"/>
</dbReference>
<name>A0A937F8I8_9BACT</name>
<keyword evidence="2 4" id="KW-0472">Membrane</keyword>
<dbReference type="Gene3D" id="1.25.40.10">
    <property type="entry name" value="Tetratricopeptide repeat domain"/>
    <property type="match status" value="1"/>
</dbReference>
<dbReference type="PANTHER" id="PTHR30329:SF21">
    <property type="entry name" value="LIPOPROTEIN YIAD-RELATED"/>
    <property type="match status" value="1"/>
</dbReference>
<keyword evidence="8" id="KW-1185">Reference proteome</keyword>
<dbReference type="InterPro" id="IPR011659">
    <property type="entry name" value="WD40"/>
</dbReference>
<feature type="signal peptide" evidence="5">
    <location>
        <begin position="1"/>
        <end position="21"/>
    </location>
</feature>
<dbReference type="AlphaFoldDB" id="A0A937F8I8"/>
<dbReference type="InterPro" id="IPR008969">
    <property type="entry name" value="CarboxyPept-like_regulatory"/>
</dbReference>
<evidence type="ECO:0000256" key="1">
    <source>
        <dbReference type="ARBA" id="ARBA00004442"/>
    </source>
</evidence>
<dbReference type="Pfam" id="PF00691">
    <property type="entry name" value="OmpA"/>
    <property type="match status" value="1"/>
</dbReference>
<dbReference type="Gene3D" id="3.30.1330.60">
    <property type="entry name" value="OmpA-like domain"/>
    <property type="match status" value="1"/>
</dbReference>
<comment type="caution">
    <text evidence="7">The sequence shown here is derived from an EMBL/GenBank/DDBJ whole genome shotgun (WGS) entry which is preliminary data.</text>
</comment>
<evidence type="ECO:0000259" key="6">
    <source>
        <dbReference type="PROSITE" id="PS51123"/>
    </source>
</evidence>
<dbReference type="SUPFAM" id="SSF48452">
    <property type="entry name" value="TPR-like"/>
    <property type="match status" value="1"/>
</dbReference>
<dbReference type="Pfam" id="PF13620">
    <property type="entry name" value="CarboxypepD_reg"/>
    <property type="match status" value="1"/>
</dbReference>
<evidence type="ECO:0000256" key="5">
    <source>
        <dbReference type="SAM" id="SignalP"/>
    </source>
</evidence>
<dbReference type="PROSITE" id="PS51123">
    <property type="entry name" value="OMPA_2"/>
    <property type="match status" value="1"/>
</dbReference>
<proteinExistence type="predicted"/>
<protein>
    <submittedName>
        <fullName evidence="7">OmpA family protein</fullName>
    </submittedName>
</protein>
<dbReference type="PANTHER" id="PTHR30329">
    <property type="entry name" value="STATOR ELEMENT OF FLAGELLAR MOTOR COMPLEX"/>
    <property type="match status" value="1"/>
</dbReference>
<sequence length="646" mass="73056">MRTIQLLLGAMMLISSYIANCQPKREIRKAEKRFEKSAFEEARVMFMDLANQGYRSPDVLGKIGDSYYYEGDMGNALEWYAELITKYSDYHNDYLFRYAQSLKSLELYNRSMEAIREFYLRKGADPGLVLKRDKEGYLKLIGKQSDRFSIEPYGNNSAYTDLVSNFSPYGGLMFSSDRYSAPLYRVNPSSQTSFDIYDATAGEHNKITEVINTKLHESSLVYSKDQNTVYFTRSYKGEDQNAQAILGMPNMALYKANLEGGQWTNIKKLPFNSKKYSVSHPALSSDGNTLFFASNMPGSKGKWDIFSVAIKHDGSLGEPVNLGNAINTLGNETSPFVAGNGDLYFSSDTHFGLGGFDVFVSRYENGEYQEPVNLGKPVNSMQNDVSFIINDTTKVAYFSSDRKVDDDRKSDYNIYECKQKQNFIFDCDLLVRGRVTDPVTKKGIPSCEVRLFDEEFNEVDSTFTDDNGYYKLSLLCSDTQLIQVGKPNYYLTEKIIHNNGIAKRDVSLPIKLTKGKGLLTANVYAGEGFDNLIELSDIYFDLDASKIRHKEAKEIDKVISVLKQNPGFNIKIRSYTDSRGSEVYNKKLSNRRAIATKNYLVNKGHIAADRISTEGLGQSRAITHCGGNCTEIENQLNRRSEFVILR</sequence>
<dbReference type="InterPro" id="IPR006665">
    <property type="entry name" value="OmpA-like"/>
</dbReference>
<dbReference type="Pfam" id="PF07676">
    <property type="entry name" value="PD40"/>
    <property type="match status" value="2"/>
</dbReference>
<dbReference type="CDD" id="cd07185">
    <property type="entry name" value="OmpA_C-like"/>
    <property type="match status" value="1"/>
</dbReference>
<evidence type="ECO:0000256" key="2">
    <source>
        <dbReference type="ARBA" id="ARBA00023136"/>
    </source>
</evidence>
<keyword evidence="5" id="KW-0732">Signal</keyword>
<evidence type="ECO:0000313" key="7">
    <source>
        <dbReference type="EMBL" id="MBL3657680.1"/>
    </source>
</evidence>
<dbReference type="RefSeq" id="WP_202245459.1">
    <property type="nucleotide sequence ID" value="NZ_JAESIY010000008.1"/>
</dbReference>
<dbReference type="SUPFAM" id="SSF82171">
    <property type="entry name" value="DPP6 N-terminal domain-like"/>
    <property type="match status" value="1"/>
</dbReference>
<dbReference type="InterPro" id="IPR013783">
    <property type="entry name" value="Ig-like_fold"/>
</dbReference>